<dbReference type="SUPFAM" id="SSF118116">
    <property type="entry name" value="DNA mismatch repair protein MutL"/>
    <property type="match status" value="1"/>
</dbReference>
<dbReference type="CDD" id="cd03484">
    <property type="entry name" value="MutL_Trans_hPMS_2_like"/>
    <property type="match status" value="1"/>
</dbReference>
<dbReference type="SUPFAM" id="SSF55874">
    <property type="entry name" value="ATPase domain of HSP90 chaperone/DNA topoisomerase II/histidine kinase"/>
    <property type="match status" value="1"/>
</dbReference>
<evidence type="ECO:0000259" key="5">
    <source>
        <dbReference type="SMART" id="SM00853"/>
    </source>
</evidence>
<feature type="region of interest" description="Disordered" evidence="4">
    <location>
        <begin position="683"/>
        <end position="731"/>
    </location>
</feature>
<dbReference type="InterPro" id="IPR014721">
    <property type="entry name" value="Ribsml_uS5_D2-typ_fold_subgr"/>
</dbReference>
<dbReference type="NCBIfam" id="TIGR00585">
    <property type="entry name" value="mutl"/>
    <property type="match status" value="1"/>
</dbReference>
<evidence type="ECO:0000313" key="8">
    <source>
        <dbReference type="Proteomes" id="UP000245783"/>
    </source>
</evidence>
<dbReference type="GO" id="GO:0000710">
    <property type="term" value="P:meiotic mismatch repair"/>
    <property type="evidence" value="ECO:0007669"/>
    <property type="project" value="UniProtKB-ARBA"/>
</dbReference>
<dbReference type="STRING" id="1522189.A0A316VVL8"/>
<dbReference type="Gene3D" id="3.30.1540.20">
    <property type="entry name" value="MutL, C-terminal domain, dimerisation subdomain"/>
    <property type="match status" value="1"/>
</dbReference>
<evidence type="ECO:0000256" key="2">
    <source>
        <dbReference type="ARBA" id="ARBA00022763"/>
    </source>
</evidence>
<dbReference type="EMBL" id="KZ819402">
    <property type="protein sequence ID" value="PWN40988.1"/>
    <property type="molecule type" value="Genomic_DNA"/>
</dbReference>
<dbReference type="FunFam" id="3.30.1370.100:FF:000001">
    <property type="entry name" value="Mismatch repair endonuclease pms1, putative"/>
    <property type="match status" value="1"/>
</dbReference>
<dbReference type="InterPro" id="IPR036890">
    <property type="entry name" value="HATPase_C_sf"/>
</dbReference>
<dbReference type="InterPro" id="IPR013507">
    <property type="entry name" value="DNA_mismatch_S5_2-like"/>
</dbReference>
<dbReference type="FunCoup" id="A0A316VVL8">
    <property type="interactions" value="357"/>
</dbReference>
<feature type="region of interest" description="Disordered" evidence="4">
    <location>
        <begin position="801"/>
        <end position="834"/>
    </location>
</feature>
<dbReference type="Gene3D" id="3.30.230.10">
    <property type="match status" value="1"/>
</dbReference>
<dbReference type="Pfam" id="PF08676">
    <property type="entry name" value="MutL_C"/>
    <property type="match status" value="1"/>
</dbReference>
<dbReference type="Gene3D" id="3.30.1370.100">
    <property type="entry name" value="MutL, C-terminal domain, regulatory subdomain"/>
    <property type="match status" value="1"/>
</dbReference>
<comment type="similarity">
    <text evidence="1">Belongs to the DNA mismatch repair MutL/HexB family.</text>
</comment>
<feature type="region of interest" description="Disordered" evidence="4">
    <location>
        <begin position="292"/>
        <end position="359"/>
    </location>
</feature>
<dbReference type="SMART" id="SM01340">
    <property type="entry name" value="DNA_mis_repair"/>
    <property type="match status" value="1"/>
</dbReference>
<dbReference type="GeneID" id="37032737"/>
<evidence type="ECO:0000313" key="7">
    <source>
        <dbReference type="EMBL" id="PWN40988.1"/>
    </source>
</evidence>
<dbReference type="InterPro" id="IPR002099">
    <property type="entry name" value="MutL/Mlh/PMS"/>
</dbReference>
<dbReference type="SMART" id="SM00853">
    <property type="entry name" value="MutL_C"/>
    <property type="match status" value="1"/>
</dbReference>
<dbReference type="InParanoid" id="A0A316VVL8"/>
<dbReference type="GO" id="GO:0030983">
    <property type="term" value="F:mismatched DNA binding"/>
    <property type="evidence" value="ECO:0007669"/>
    <property type="project" value="InterPro"/>
</dbReference>
<dbReference type="InterPro" id="IPR042120">
    <property type="entry name" value="MutL_C_dimsub"/>
</dbReference>
<gene>
    <name evidence="7" type="ORF">IE81DRAFT_199237</name>
</gene>
<dbReference type="Pfam" id="PF01119">
    <property type="entry name" value="DNA_mis_repair"/>
    <property type="match status" value="1"/>
</dbReference>
<evidence type="ECO:0000256" key="1">
    <source>
        <dbReference type="ARBA" id="ARBA00006082"/>
    </source>
</evidence>
<dbReference type="GO" id="GO:0032389">
    <property type="term" value="C:MutLalpha complex"/>
    <property type="evidence" value="ECO:0007669"/>
    <property type="project" value="TreeGrafter"/>
</dbReference>
<dbReference type="InterPro" id="IPR038973">
    <property type="entry name" value="MutL/Mlh/Pms-like"/>
</dbReference>
<feature type="domain" description="MutL C-terminal dimerisation" evidence="5">
    <location>
        <begin position="858"/>
        <end position="1017"/>
    </location>
</feature>
<dbReference type="GO" id="GO:0016887">
    <property type="term" value="F:ATP hydrolysis activity"/>
    <property type="evidence" value="ECO:0007669"/>
    <property type="project" value="InterPro"/>
</dbReference>
<reference evidence="7 8" key="1">
    <citation type="journal article" date="2018" name="Mol. Biol. Evol.">
        <title>Broad Genomic Sampling Reveals a Smut Pathogenic Ancestry of the Fungal Clade Ustilaginomycotina.</title>
        <authorList>
            <person name="Kijpornyongpan T."/>
            <person name="Mondo S.J."/>
            <person name="Barry K."/>
            <person name="Sandor L."/>
            <person name="Lee J."/>
            <person name="Lipzen A."/>
            <person name="Pangilinan J."/>
            <person name="LaButti K."/>
            <person name="Hainaut M."/>
            <person name="Henrissat B."/>
            <person name="Grigoriev I.V."/>
            <person name="Spatafora J.W."/>
            <person name="Aime M.C."/>
        </authorList>
    </citation>
    <scope>NUCLEOTIDE SEQUENCE [LARGE SCALE GENOMIC DNA]</scope>
    <source>
        <strain evidence="7 8">MCA 4658</strain>
    </source>
</reference>
<dbReference type="OrthoDB" id="10263226at2759"/>
<dbReference type="InterPro" id="IPR037198">
    <property type="entry name" value="MutL_C_sf"/>
</dbReference>
<feature type="region of interest" description="Disordered" evidence="4">
    <location>
        <begin position="633"/>
        <end position="657"/>
    </location>
</feature>
<dbReference type="InterPro" id="IPR020568">
    <property type="entry name" value="Ribosomal_Su5_D2-typ_SF"/>
</dbReference>
<organism evidence="7 8">
    <name type="scientific">Ceraceosorus guamensis</name>
    <dbReference type="NCBI Taxonomy" id="1522189"/>
    <lineage>
        <taxon>Eukaryota</taxon>
        <taxon>Fungi</taxon>
        <taxon>Dikarya</taxon>
        <taxon>Basidiomycota</taxon>
        <taxon>Ustilaginomycotina</taxon>
        <taxon>Exobasidiomycetes</taxon>
        <taxon>Ceraceosorales</taxon>
        <taxon>Ceraceosoraceae</taxon>
        <taxon>Ceraceosorus</taxon>
    </lineage>
</organism>
<feature type="compositionally biased region" description="Basic residues" evidence="4">
    <location>
        <begin position="298"/>
        <end position="317"/>
    </location>
</feature>
<sequence>MPFTPFIPSGPTAASSRPVHHSEPSQAKQTEEASSQTAHEASSSSSALQRDPSAIQAIPRSAVHQITSGQVVLDLQGALKELIENALDAGATNIEVRFKDYGGDSIEVIDNGSGIDPTNYEGVGLKHYTSKLDSFDDLTSVSTFGFRGEAISSLCALAKVQFLTATKETAPVGTVLELGADGSLRDKRGKSARQRGTTVIVQDLFASLPVRRREFERNLKREYAKAQSVLQAYALISKGARWSVSNTPKGGRKTPVLSLQSPVGPGYMLSNVSTLFGAKTAQTLMPMNLELQTSGCRRSPRRLRAAQTCRVRKRRRVSRADSDAVNGPCSGSEAADSETDEEDDSQERRDEDSEGDSPSVIRVAGLISKPQIGHGRASTDRQNLYLNGRPWDNARIIRAFNEVYRSFNTNQSPLLVANFEVPGSRYDVNVSPDKRTLLIHDETLVTEQLKTQLEAAFAPFRGSFMVSDLGPAASKVPTKQSQISFEALNSSVEDYSRGDTRAEVADCASQESGTTASPMRTSSDMDELLSSPAAESEGSTMRTQDSSPRLVERTLAAQGQADGINADHVIEREAESAAAFPQSARPSTSSQVLTPPADSLLEATGKLSTQHDRIVPGTRMEHLPRLTAPSVSAALANGDDSPSGVRSIDLPTHSASRASHISKFGSSSFKLDLRSTLAKYAPPGSMGDLSAEPLQDPDALEHHESSPASEMLEDPPMPASGSEAPEDEEGMTDNLVEDEDAERNLHLDNLDDGASSLTDFDKSLQARSYRDEILSFINASESLLSLDMGDLESRIRAAAFPGEGEAKSARSSTQAQQQKDADQQDSIRGAGVSAQDGAAVERELSRVINKADFKDMQVAGQFNLGFIIARRRTHAGELAKAMDDLFIVDQHASDEKYNFETLQRETRIRGQRLISPRVLELSPADELVAAEHIEAIQLNGFELQFDEGALPGTRLRLISQPVSKGTVFGVADLEELIHLLSDTVPGGSASRSVRCSKARAMFASRACRKSVMIGKALNQRQMSNILLHFSEIEQPWNCPHGRPTMRHLADLKHVRVASSGVEGHKRFARRPVDWSRLGKI</sequence>
<feature type="region of interest" description="Disordered" evidence="4">
    <location>
        <begin position="1"/>
        <end position="51"/>
    </location>
</feature>
<dbReference type="FunFam" id="3.30.565.10:FF:000014">
    <property type="entry name" value="Mismatch repair endonuclease pms1, putative"/>
    <property type="match status" value="1"/>
</dbReference>
<evidence type="ECO:0000259" key="6">
    <source>
        <dbReference type="SMART" id="SM01340"/>
    </source>
</evidence>
<dbReference type="Proteomes" id="UP000245783">
    <property type="component" value="Unassembled WGS sequence"/>
</dbReference>
<dbReference type="Pfam" id="PF13589">
    <property type="entry name" value="HATPase_c_3"/>
    <property type="match status" value="1"/>
</dbReference>
<evidence type="ECO:0000256" key="3">
    <source>
        <dbReference type="ARBA" id="ARBA00070941"/>
    </source>
</evidence>
<dbReference type="GO" id="GO:0005524">
    <property type="term" value="F:ATP binding"/>
    <property type="evidence" value="ECO:0007669"/>
    <property type="project" value="InterPro"/>
</dbReference>
<dbReference type="RefSeq" id="XP_025368148.1">
    <property type="nucleotide sequence ID" value="XM_025510867.1"/>
</dbReference>
<proteinExistence type="inferred from homology"/>
<dbReference type="PANTHER" id="PTHR10073">
    <property type="entry name" value="DNA MISMATCH REPAIR PROTEIN MLH, PMS, MUTL"/>
    <property type="match status" value="1"/>
</dbReference>
<evidence type="ECO:0000256" key="4">
    <source>
        <dbReference type="SAM" id="MobiDB-lite"/>
    </source>
</evidence>
<dbReference type="InterPro" id="IPR042121">
    <property type="entry name" value="MutL_C_regsub"/>
</dbReference>
<feature type="compositionally biased region" description="Low complexity" evidence="4">
    <location>
        <begin position="32"/>
        <end position="47"/>
    </location>
</feature>
<feature type="compositionally biased region" description="Acidic residues" evidence="4">
    <location>
        <begin position="335"/>
        <end position="345"/>
    </location>
</feature>
<feature type="compositionally biased region" description="Polar residues" evidence="4">
    <location>
        <begin position="537"/>
        <end position="547"/>
    </location>
</feature>
<dbReference type="Gene3D" id="3.30.565.10">
    <property type="entry name" value="Histidine kinase-like ATPase, C-terminal domain"/>
    <property type="match status" value="1"/>
</dbReference>
<name>A0A316VVL8_9BASI</name>
<accession>A0A316VVL8</accession>
<feature type="region of interest" description="Disordered" evidence="4">
    <location>
        <begin position="496"/>
        <end position="549"/>
    </location>
</feature>
<dbReference type="GO" id="GO:0140664">
    <property type="term" value="F:ATP-dependent DNA damage sensor activity"/>
    <property type="evidence" value="ECO:0007669"/>
    <property type="project" value="InterPro"/>
</dbReference>
<dbReference type="CDD" id="cd16926">
    <property type="entry name" value="HATPase_MutL-MLH-PMS-like"/>
    <property type="match status" value="1"/>
</dbReference>
<feature type="domain" description="DNA mismatch repair protein S5" evidence="6">
    <location>
        <begin position="272"/>
        <end position="458"/>
    </location>
</feature>
<protein>
    <recommendedName>
        <fullName evidence="3">DNA mismatch repair protein PMS1</fullName>
    </recommendedName>
</protein>
<feature type="region of interest" description="Disordered" evidence="4">
    <location>
        <begin position="575"/>
        <end position="595"/>
    </location>
</feature>
<dbReference type="AlphaFoldDB" id="A0A316VVL8"/>
<dbReference type="SUPFAM" id="SSF54211">
    <property type="entry name" value="Ribosomal protein S5 domain 2-like"/>
    <property type="match status" value="1"/>
</dbReference>
<feature type="compositionally biased region" description="Polar residues" evidence="4">
    <location>
        <begin position="509"/>
        <end position="522"/>
    </location>
</feature>
<dbReference type="PANTHER" id="PTHR10073:SF52">
    <property type="entry name" value="MISMATCH REPAIR ENDONUCLEASE PMS2"/>
    <property type="match status" value="1"/>
</dbReference>
<keyword evidence="8" id="KW-1185">Reference proteome</keyword>
<dbReference type="InterPro" id="IPR014790">
    <property type="entry name" value="MutL_C"/>
</dbReference>
<keyword evidence="2" id="KW-0227">DNA damage</keyword>
<feature type="compositionally biased region" description="Polar residues" evidence="4">
    <location>
        <begin position="584"/>
        <end position="593"/>
    </location>
</feature>